<dbReference type="Pfam" id="PF00512">
    <property type="entry name" value="HisKA"/>
    <property type="match status" value="1"/>
</dbReference>
<dbReference type="InterPro" id="IPR036097">
    <property type="entry name" value="HisK_dim/P_sf"/>
</dbReference>
<feature type="domain" description="PAC" evidence="16">
    <location>
        <begin position="565"/>
        <end position="617"/>
    </location>
</feature>
<dbReference type="SMART" id="SM00448">
    <property type="entry name" value="REC"/>
    <property type="match status" value="1"/>
</dbReference>
<dbReference type="Pfam" id="PF02743">
    <property type="entry name" value="dCache_1"/>
    <property type="match status" value="1"/>
</dbReference>
<dbReference type="GO" id="GO:0006355">
    <property type="term" value="P:regulation of DNA-templated transcription"/>
    <property type="evidence" value="ECO:0007669"/>
    <property type="project" value="InterPro"/>
</dbReference>
<evidence type="ECO:0000259" key="16">
    <source>
        <dbReference type="PROSITE" id="PS50113"/>
    </source>
</evidence>
<dbReference type="InterPro" id="IPR005467">
    <property type="entry name" value="His_kinase_dom"/>
</dbReference>
<proteinExistence type="predicted"/>
<keyword evidence="19" id="KW-1185">Reference proteome</keyword>
<evidence type="ECO:0000259" key="13">
    <source>
        <dbReference type="PROSITE" id="PS50109"/>
    </source>
</evidence>
<dbReference type="GO" id="GO:0000155">
    <property type="term" value="F:phosphorelay sensor kinase activity"/>
    <property type="evidence" value="ECO:0007669"/>
    <property type="project" value="InterPro"/>
</dbReference>
<dbReference type="RefSeq" id="WP_084092279.1">
    <property type="nucleotide sequence ID" value="NZ_FQZT01000024.1"/>
</dbReference>
<dbReference type="PROSITE" id="PS50112">
    <property type="entry name" value="PAS"/>
    <property type="match status" value="1"/>
</dbReference>
<evidence type="ECO:0000256" key="11">
    <source>
        <dbReference type="PROSITE-ProRule" id="PRU00169"/>
    </source>
</evidence>
<dbReference type="InterPro" id="IPR011006">
    <property type="entry name" value="CheY-like_superfamily"/>
</dbReference>
<dbReference type="Pfam" id="PF00672">
    <property type="entry name" value="HAMP"/>
    <property type="match status" value="1"/>
</dbReference>
<dbReference type="CDD" id="cd00130">
    <property type="entry name" value="PAS"/>
    <property type="match status" value="1"/>
</dbReference>
<keyword evidence="8" id="KW-0418">Kinase</keyword>
<dbReference type="InterPro" id="IPR001789">
    <property type="entry name" value="Sig_transdc_resp-reg_receiver"/>
</dbReference>
<dbReference type="Gene3D" id="3.30.450.20">
    <property type="entry name" value="PAS domain"/>
    <property type="match status" value="3"/>
</dbReference>
<dbReference type="SUPFAM" id="SSF55874">
    <property type="entry name" value="ATPase domain of HSP90 chaperone/DNA topoisomerase II/histidine kinase"/>
    <property type="match status" value="1"/>
</dbReference>
<evidence type="ECO:0000256" key="2">
    <source>
        <dbReference type="ARBA" id="ARBA00004651"/>
    </source>
</evidence>
<evidence type="ECO:0000259" key="15">
    <source>
        <dbReference type="PROSITE" id="PS50112"/>
    </source>
</evidence>
<dbReference type="InterPro" id="IPR036890">
    <property type="entry name" value="HATPase_C_sf"/>
</dbReference>
<dbReference type="PROSITE" id="PS50109">
    <property type="entry name" value="HIS_KIN"/>
    <property type="match status" value="1"/>
</dbReference>
<name>A0A1M6N4C6_MALRU</name>
<dbReference type="Gene3D" id="1.10.287.130">
    <property type="match status" value="1"/>
</dbReference>
<feature type="modified residue" description="4-aspartylphosphate" evidence="11">
    <location>
        <position position="921"/>
    </location>
</feature>
<sequence>MKLLRLTSIRKNLTILVALAVLPALAILLNTGMEQRRESIEQAKNNILVLTHSMAQVQEDITRSLQQLLSTLALLPEIQAMDAVDSQELLSTIMANRPDYHNLLLVNLNGDVIAAGKTFNATNLADRKHFQEALAKKEFVTGEFIITRVGPKSHVFPFGYPVIDKQGQIKGVLTGAVNLNLFQRFHELATLPEKGFIALTDSKGIRLLYYPEKATNPIGEPINRSTWEMASSAEEPGSFIRKTSDGKRSLFAFEQVRLHPGSSPYIYVWAGIPESYILENANAALARNLLLMLLATLLAFVISLIIGRKTIVSPINELVDLTKKFALGQFDTRSDLSKQDTEFGTLTTAFHEMAEALENNQKILTENEARFRLIMDSLDALVYVVDMETYEILFLNEFGRKAFGNVIGEICWQHLQTGLSGPCPFCTNKFLLDKNGQPAGIYSWEFCNTFNNRWYFIHDRAIEWVDGRIVRLEIATDITERKRAETQLAEESERLAITLRSIGDGVITTDTAGKIILLNPVAERITGWSQEEARQKPLQRVFETDGENNLSLAEDLLSPPGTNGLSKQMTLIDKRRQQKTIVSSAADIKDSGGDKVGMVLVFRDITEQLRTEQELAKIQKLESLGVLAGGIAHDFNNILAAILGSLDMSLRDTELSEKTKRRLNQALNASYRARDLTLQLLTFAKGGEPIRESASLAEVVIDSADFVLRGDKVACHYHFPDDLMLVDIDKGQISQVVQNIILNAGQAMPGGGVIEVIACNADDTELDNLALPANRHFVKLSISDTGTGIPQEVLKKIFDPYFSTKQQGSGLGLAICHSIISKHGGTISVESAIGKGTCFHIYLPAATGSLTTSDQPIPTFLSKRKGRIMVVDDEEGVRTIATEMLKEMGHDVLTADEGQLAVDIYRKNLEQKTPIDVMIMDLTIPGGMGGEEALQKILAIDPEAKAAVSSGYSNDPVMAKYADYGFSAAIAKPYQFADMAKTINELLG</sequence>
<keyword evidence="7 12" id="KW-0812">Transmembrane</keyword>
<dbReference type="PANTHER" id="PTHR43065">
    <property type="entry name" value="SENSOR HISTIDINE KINASE"/>
    <property type="match status" value="1"/>
</dbReference>
<keyword evidence="10 12" id="KW-0472">Membrane</keyword>
<dbReference type="EMBL" id="FQZT01000024">
    <property type="protein sequence ID" value="SHJ90537.1"/>
    <property type="molecule type" value="Genomic_DNA"/>
</dbReference>
<evidence type="ECO:0000256" key="12">
    <source>
        <dbReference type="SAM" id="Phobius"/>
    </source>
</evidence>
<dbReference type="CDD" id="cd00082">
    <property type="entry name" value="HisKA"/>
    <property type="match status" value="1"/>
</dbReference>
<evidence type="ECO:0000259" key="14">
    <source>
        <dbReference type="PROSITE" id="PS50110"/>
    </source>
</evidence>
<evidence type="ECO:0000256" key="1">
    <source>
        <dbReference type="ARBA" id="ARBA00000085"/>
    </source>
</evidence>
<dbReference type="SMART" id="SM00388">
    <property type="entry name" value="HisKA"/>
    <property type="match status" value="1"/>
</dbReference>
<dbReference type="STRING" id="1122189.SAMN02745165_03507"/>
<dbReference type="GO" id="GO:0005524">
    <property type="term" value="F:ATP binding"/>
    <property type="evidence" value="ECO:0007669"/>
    <property type="project" value="UniProtKB-KW"/>
</dbReference>
<dbReference type="SMART" id="SM00091">
    <property type="entry name" value="PAS"/>
    <property type="match status" value="1"/>
</dbReference>
<dbReference type="SUPFAM" id="SSF55785">
    <property type="entry name" value="PYP-like sensor domain (PAS domain)"/>
    <property type="match status" value="2"/>
</dbReference>
<evidence type="ECO:0000256" key="9">
    <source>
        <dbReference type="ARBA" id="ARBA00022989"/>
    </source>
</evidence>
<accession>A0A1M6N4C6</accession>
<dbReference type="InterPro" id="IPR000014">
    <property type="entry name" value="PAS"/>
</dbReference>
<dbReference type="SMART" id="SM00387">
    <property type="entry name" value="HATPase_c"/>
    <property type="match status" value="1"/>
</dbReference>
<evidence type="ECO:0000256" key="8">
    <source>
        <dbReference type="ARBA" id="ARBA00022777"/>
    </source>
</evidence>
<evidence type="ECO:0000256" key="7">
    <source>
        <dbReference type="ARBA" id="ARBA00022692"/>
    </source>
</evidence>
<feature type="domain" description="Histidine kinase" evidence="13">
    <location>
        <begin position="630"/>
        <end position="847"/>
    </location>
</feature>
<evidence type="ECO:0000256" key="3">
    <source>
        <dbReference type="ARBA" id="ARBA00012438"/>
    </source>
</evidence>
<dbReference type="PRINTS" id="PR00344">
    <property type="entry name" value="BCTRLSENSOR"/>
</dbReference>
<dbReference type="Gene3D" id="3.40.50.2300">
    <property type="match status" value="1"/>
</dbReference>
<dbReference type="InterPro" id="IPR000700">
    <property type="entry name" value="PAS-assoc_C"/>
</dbReference>
<reference evidence="18 19" key="1">
    <citation type="submission" date="2016-11" db="EMBL/GenBank/DDBJ databases">
        <authorList>
            <person name="Jaros S."/>
            <person name="Januszkiewicz K."/>
            <person name="Wedrychowicz H."/>
        </authorList>
    </citation>
    <scope>NUCLEOTIDE SEQUENCE [LARGE SCALE GENOMIC DNA]</scope>
    <source>
        <strain evidence="18 19">DSM 5091</strain>
    </source>
</reference>
<dbReference type="OrthoDB" id="5389345at2"/>
<dbReference type="Pfam" id="PF02518">
    <property type="entry name" value="HATPase_c"/>
    <property type="match status" value="1"/>
</dbReference>
<dbReference type="Pfam" id="PF13426">
    <property type="entry name" value="PAS_9"/>
    <property type="match status" value="1"/>
</dbReference>
<gene>
    <name evidence="18" type="ORF">SAMN02745165_03507</name>
</gene>
<dbReference type="AlphaFoldDB" id="A0A1M6N4C6"/>
<dbReference type="PROSITE" id="PS50113">
    <property type="entry name" value="PAC"/>
    <property type="match status" value="1"/>
</dbReference>
<dbReference type="InterPro" id="IPR003661">
    <property type="entry name" value="HisK_dim/P_dom"/>
</dbReference>
<protein>
    <recommendedName>
        <fullName evidence="3">histidine kinase</fullName>
        <ecNumber evidence="3">2.7.13.3</ecNumber>
    </recommendedName>
</protein>
<dbReference type="CDD" id="cd12915">
    <property type="entry name" value="PDC2_DGC_like"/>
    <property type="match status" value="1"/>
</dbReference>
<evidence type="ECO:0000256" key="6">
    <source>
        <dbReference type="ARBA" id="ARBA00022679"/>
    </source>
</evidence>
<dbReference type="InterPro" id="IPR003660">
    <property type="entry name" value="HAMP_dom"/>
</dbReference>
<dbReference type="NCBIfam" id="TIGR00229">
    <property type="entry name" value="sensory_box"/>
    <property type="match status" value="1"/>
</dbReference>
<dbReference type="PROSITE" id="PS50885">
    <property type="entry name" value="HAMP"/>
    <property type="match status" value="1"/>
</dbReference>
<dbReference type="PROSITE" id="PS50110">
    <property type="entry name" value="RESPONSE_REGULATORY"/>
    <property type="match status" value="1"/>
</dbReference>
<dbReference type="SUPFAM" id="SSF158472">
    <property type="entry name" value="HAMP domain-like"/>
    <property type="match status" value="1"/>
</dbReference>
<dbReference type="InterPro" id="IPR033479">
    <property type="entry name" value="dCache_1"/>
</dbReference>
<dbReference type="Gene3D" id="3.30.565.10">
    <property type="entry name" value="Histidine kinase-like ATPase, C-terminal domain"/>
    <property type="match status" value="1"/>
</dbReference>
<dbReference type="Proteomes" id="UP000184171">
    <property type="component" value="Unassembled WGS sequence"/>
</dbReference>
<evidence type="ECO:0000313" key="18">
    <source>
        <dbReference type="EMBL" id="SHJ90537.1"/>
    </source>
</evidence>
<feature type="domain" description="Response regulatory" evidence="14">
    <location>
        <begin position="867"/>
        <end position="987"/>
    </location>
</feature>
<feature type="domain" description="HAMP" evidence="17">
    <location>
        <begin position="309"/>
        <end position="362"/>
    </location>
</feature>
<comment type="subcellular location">
    <subcellularLocation>
        <location evidence="2">Cell membrane</location>
        <topology evidence="2">Multi-pass membrane protein</topology>
    </subcellularLocation>
</comment>
<dbReference type="SUPFAM" id="SSF52172">
    <property type="entry name" value="CheY-like"/>
    <property type="match status" value="1"/>
</dbReference>
<evidence type="ECO:0000256" key="4">
    <source>
        <dbReference type="ARBA" id="ARBA00022475"/>
    </source>
</evidence>
<dbReference type="Gene3D" id="6.10.340.10">
    <property type="match status" value="1"/>
</dbReference>
<evidence type="ECO:0000259" key="17">
    <source>
        <dbReference type="PROSITE" id="PS50885"/>
    </source>
</evidence>
<dbReference type="CDD" id="cd12914">
    <property type="entry name" value="PDC1_DGC_like"/>
    <property type="match status" value="1"/>
</dbReference>
<dbReference type="InterPro" id="IPR035965">
    <property type="entry name" value="PAS-like_dom_sf"/>
</dbReference>
<organism evidence="18 19">
    <name type="scientific">Malonomonas rubra DSM 5091</name>
    <dbReference type="NCBI Taxonomy" id="1122189"/>
    <lineage>
        <taxon>Bacteria</taxon>
        <taxon>Pseudomonadati</taxon>
        <taxon>Thermodesulfobacteriota</taxon>
        <taxon>Desulfuromonadia</taxon>
        <taxon>Desulfuromonadales</taxon>
        <taxon>Geopsychrobacteraceae</taxon>
        <taxon>Malonomonas</taxon>
    </lineage>
</organism>
<evidence type="ECO:0000256" key="5">
    <source>
        <dbReference type="ARBA" id="ARBA00022553"/>
    </source>
</evidence>
<keyword evidence="5 11" id="KW-0597">Phosphoprotein</keyword>
<feature type="transmembrane region" description="Helical" evidence="12">
    <location>
        <begin position="289"/>
        <end position="307"/>
    </location>
</feature>
<keyword evidence="4" id="KW-1003">Cell membrane</keyword>
<dbReference type="InterPro" id="IPR004358">
    <property type="entry name" value="Sig_transdc_His_kin-like_C"/>
</dbReference>
<keyword evidence="9 12" id="KW-1133">Transmembrane helix</keyword>
<dbReference type="Pfam" id="PF00072">
    <property type="entry name" value="Response_reg"/>
    <property type="match status" value="1"/>
</dbReference>
<dbReference type="CDD" id="cd06225">
    <property type="entry name" value="HAMP"/>
    <property type="match status" value="1"/>
</dbReference>
<dbReference type="SMART" id="SM00304">
    <property type="entry name" value="HAMP"/>
    <property type="match status" value="1"/>
</dbReference>
<evidence type="ECO:0000313" key="19">
    <source>
        <dbReference type="Proteomes" id="UP000184171"/>
    </source>
</evidence>
<dbReference type="SUPFAM" id="SSF47384">
    <property type="entry name" value="Homodimeric domain of signal transducing histidine kinase"/>
    <property type="match status" value="1"/>
</dbReference>
<dbReference type="Pfam" id="PF13188">
    <property type="entry name" value="PAS_8"/>
    <property type="match status" value="1"/>
</dbReference>
<evidence type="ECO:0000256" key="10">
    <source>
        <dbReference type="ARBA" id="ARBA00023136"/>
    </source>
</evidence>
<dbReference type="EC" id="2.7.13.3" evidence="3"/>
<dbReference type="GO" id="GO:0005886">
    <property type="term" value="C:plasma membrane"/>
    <property type="evidence" value="ECO:0007669"/>
    <property type="project" value="UniProtKB-SubCell"/>
</dbReference>
<comment type="catalytic activity">
    <reaction evidence="1">
        <text>ATP + protein L-histidine = ADP + protein N-phospho-L-histidine.</text>
        <dbReference type="EC" id="2.7.13.3"/>
    </reaction>
</comment>
<keyword evidence="6" id="KW-0808">Transferase</keyword>
<feature type="domain" description="PAS" evidence="15">
    <location>
        <begin position="491"/>
        <end position="543"/>
    </location>
</feature>
<dbReference type="PANTHER" id="PTHR43065:SF42">
    <property type="entry name" value="TWO-COMPONENT SENSOR PPRA"/>
    <property type="match status" value="1"/>
</dbReference>
<dbReference type="InterPro" id="IPR003594">
    <property type="entry name" value="HATPase_dom"/>
</dbReference>